<dbReference type="RefSeq" id="WP_094367663.1">
    <property type="nucleotide sequence ID" value="NZ_NOJY02000033.1"/>
</dbReference>
<dbReference type="Gene3D" id="3.30.565.40">
    <property type="entry name" value="Fervidobacterium nodosum Rt17-B1 like"/>
    <property type="match status" value="1"/>
</dbReference>
<dbReference type="InterPro" id="IPR021729">
    <property type="entry name" value="DUF3298"/>
</dbReference>
<dbReference type="OrthoDB" id="5637at2"/>
<evidence type="ECO:0000313" key="4">
    <source>
        <dbReference type="Proteomes" id="UP000215694"/>
    </source>
</evidence>
<dbReference type="Pfam" id="PF11738">
    <property type="entry name" value="DUF3298"/>
    <property type="match status" value="1"/>
</dbReference>
<sequence>MASSQDMWSCIYNLLFTQFNQDFGVENLFRYNLQYPVFYNLQNNYFRVDPEILNNISSTIKTDVYDFRDGLLEEKNDYNNSSAQNALPKRNYTVTSNYAVTFSKNHILSVILDLRGNAGTYGPRYDELNNYNYDLLKGNIITLKNIFNEGVDYIRLITDYVTNKINQNKDLYYPNITVEIPNDQAFYLTDDGIVIYFGVDEIAPEEFGIPMFKLNFNNFAPYINTRLYCSAQNLSRRKLHRRF</sequence>
<accession>A0A371J0H8</accession>
<dbReference type="Pfam" id="PF13739">
    <property type="entry name" value="PdaC"/>
    <property type="match status" value="1"/>
</dbReference>
<dbReference type="AlphaFoldDB" id="A0A371J0H8"/>
<dbReference type="InterPro" id="IPR037126">
    <property type="entry name" value="PdaC/RsiV-like_sf"/>
</dbReference>
<dbReference type="Proteomes" id="UP000215694">
    <property type="component" value="Unassembled WGS sequence"/>
</dbReference>
<name>A0A371J0H8_9FIRM</name>
<keyword evidence="4" id="KW-1185">Reference proteome</keyword>
<evidence type="ECO:0000259" key="2">
    <source>
        <dbReference type="Pfam" id="PF13739"/>
    </source>
</evidence>
<feature type="domain" description="DUF3298" evidence="1">
    <location>
        <begin position="144"/>
        <end position="216"/>
    </location>
</feature>
<protein>
    <submittedName>
        <fullName evidence="3">DUF3298 domain-containing protein</fullName>
    </submittedName>
</protein>
<evidence type="ECO:0000259" key="1">
    <source>
        <dbReference type="Pfam" id="PF11738"/>
    </source>
</evidence>
<dbReference type="Gene3D" id="3.90.640.20">
    <property type="entry name" value="Heat-shock cognate protein, ATPase"/>
    <property type="match status" value="1"/>
</dbReference>
<evidence type="ECO:0000313" key="3">
    <source>
        <dbReference type="EMBL" id="RDY26166.1"/>
    </source>
</evidence>
<organism evidence="3 4">
    <name type="scientific">Romboutsia weinsteinii</name>
    <dbReference type="NCBI Taxonomy" id="2020949"/>
    <lineage>
        <taxon>Bacteria</taxon>
        <taxon>Bacillati</taxon>
        <taxon>Bacillota</taxon>
        <taxon>Clostridia</taxon>
        <taxon>Peptostreptococcales</taxon>
        <taxon>Peptostreptococcaceae</taxon>
        <taxon>Romboutsia</taxon>
    </lineage>
</organism>
<dbReference type="EMBL" id="NOJY02000033">
    <property type="protein sequence ID" value="RDY26166.1"/>
    <property type="molecule type" value="Genomic_DNA"/>
</dbReference>
<gene>
    <name evidence="3" type="ORF">CHL78_014540</name>
</gene>
<dbReference type="InterPro" id="IPR025303">
    <property type="entry name" value="PdaC"/>
</dbReference>
<comment type="caution">
    <text evidence="3">The sequence shown here is derived from an EMBL/GenBank/DDBJ whole genome shotgun (WGS) entry which is preliminary data.</text>
</comment>
<feature type="domain" description="Deacetylase PdaC" evidence="2">
    <location>
        <begin position="26"/>
        <end position="111"/>
    </location>
</feature>
<proteinExistence type="predicted"/>
<reference evidence="3 4" key="1">
    <citation type="journal article" date="2017" name="Genome Announc.">
        <title>Draft Genome Sequence of Romboutsia weinsteinii sp. nov. Strain CCRI-19649(T) Isolated from Surface Water.</title>
        <authorList>
            <person name="Maheux A.F."/>
            <person name="Boudreau D.K."/>
            <person name="Berube E."/>
            <person name="Boissinot M."/>
            <person name="Cantin P."/>
            <person name="Raymond F."/>
            <person name="Corbeil J."/>
            <person name="Omar R.F."/>
            <person name="Bergeron M.G."/>
        </authorList>
    </citation>
    <scope>NUCLEOTIDE SEQUENCE [LARGE SCALE GENOMIC DNA]</scope>
    <source>
        <strain evidence="3 4">CCRI-19649</strain>
    </source>
</reference>